<dbReference type="STRING" id="1400863.BN873_260012"/>
<reference evidence="1" key="1">
    <citation type="submission" date="2013-07" db="EMBL/GenBank/DDBJ databases">
        <authorList>
            <person name="McIlroy S."/>
        </authorList>
    </citation>
    <scope>NUCLEOTIDE SEQUENCE [LARGE SCALE GENOMIC DNA]</scope>
    <source>
        <strain evidence="1">Run_A_D11</strain>
    </source>
</reference>
<evidence type="ECO:0000313" key="1">
    <source>
        <dbReference type="EMBL" id="CDI02156.1"/>
    </source>
</evidence>
<accession>W6M3D3</accession>
<gene>
    <name evidence="1" type="ORF">BN873_260012</name>
</gene>
<dbReference type="Proteomes" id="UP000035760">
    <property type="component" value="Unassembled WGS sequence"/>
</dbReference>
<evidence type="ECO:0000313" key="2">
    <source>
        <dbReference type="Proteomes" id="UP000035760"/>
    </source>
</evidence>
<organism evidence="1 2">
    <name type="scientific">Candidatus Competibacter denitrificans Run_A_D11</name>
    <dbReference type="NCBI Taxonomy" id="1400863"/>
    <lineage>
        <taxon>Bacteria</taxon>
        <taxon>Pseudomonadati</taxon>
        <taxon>Pseudomonadota</taxon>
        <taxon>Gammaproteobacteria</taxon>
        <taxon>Candidatus Competibacteraceae</taxon>
        <taxon>Candidatus Competibacter</taxon>
    </lineage>
</organism>
<name>W6M3D3_9GAMM</name>
<dbReference type="AlphaFoldDB" id="W6M3D3"/>
<protein>
    <submittedName>
        <fullName evidence="1">Uncharacterized protein</fullName>
    </submittedName>
</protein>
<dbReference type="EMBL" id="CBTJ020000032">
    <property type="protein sequence ID" value="CDI02156.1"/>
    <property type="molecule type" value="Genomic_DNA"/>
</dbReference>
<comment type="caution">
    <text evidence="1">The sequence shown here is derived from an EMBL/GenBank/DDBJ whole genome shotgun (WGS) entry which is preliminary data.</text>
</comment>
<keyword evidence="2" id="KW-1185">Reference proteome</keyword>
<proteinExistence type="predicted"/>
<sequence length="86" mass="9340">MQASAGLRGAVLREFKVDRQTMAGVADHVVRCYVVHGSVSAGAVLVISGFRGRTMSQQGLYCNRNREQTENHLGGWGGSRHVSMHV</sequence>
<reference evidence="1" key="2">
    <citation type="submission" date="2014-03" db="EMBL/GenBank/DDBJ databases">
        <title>Candidatus Competibacter-lineage genomes retrieved from metagenomes reveal functional metabolic diversity.</title>
        <authorList>
            <person name="McIlroy S.J."/>
            <person name="Albertsen M."/>
            <person name="Andresen E.K."/>
            <person name="Saunders A.M."/>
            <person name="Kristiansen R."/>
            <person name="Stokholm-Bjerregaard M."/>
            <person name="Nielsen K.L."/>
            <person name="Nielsen P.H."/>
        </authorList>
    </citation>
    <scope>NUCLEOTIDE SEQUENCE</scope>
    <source>
        <strain evidence="1">Run_A_D11</strain>
    </source>
</reference>